<gene>
    <name evidence="3" type="ORF">PISMIDRAFT_681475</name>
</gene>
<dbReference type="Proteomes" id="UP000054018">
    <property type="component" value="Unassembled WGS sequence"/>
</dbReference>
<name>A0A0C9ZN71_9AGAM</name>
<dbReference type="OrthoDB" id="10617015at2759"/>
<reference evidence="3 4" key="1">
    <citation type="submission" date="2014-04" db="EMBL/GenBank/DDBJ databases">
        <authorList>
            <consortium name="DOE Joint Genome Institute"/>
            <person name="Kuo A."/>
            <person name="Kohler A."/>
            <person name="Costa M.D."/>
            <person name="Nagy L.G."/>
            <person name="Floudas D."/>
            <person name="Copeland A."/>
            <person name="Barry K.W."/>
            <person name="Cichocki N."/>
            <person name="Veneault-Fourrey C."/>
            <person name="LaButti K."/>
            <person name="Lindquist E.A."/>
            <person name="Lipzen A."/>
            <person name="Lundell T."/>
            <person name="Morin E."/>
            <person name="Murat C."/>
            <person name="Sun H."/>
            <person name="Tunlid A."/>
            <person name="Henrissat B."/>
            <person name="Grigoriev I.V."/>
            <person name="Hibbett D.S."/>
            <person name="Martin F."/>
            <person name="Nordberg H.P."/>
            <person name="Cantor M.N."/>
            <person name="Hua S.X."/>
        </authorList>
    </citation>
    <scope>NUCLEOTIDE SEQUENCE [LARGE SCALE GENOMIC DNA]</scope>
    <source>
        <strain evidence="3 4">441</strain>
    </source>
</reference>
<evidence type="ECO:0000256" key="2">
    <source>
        <dbReference type="SAM" id="SignalP"/>
    </source>
</evidence>
<keyword evidence="2" id="KW-0732">Signal</keyword>
<dbReference type="EMBL" id="KN833753">
    <property type="protein sequence ID" value="KIK21258.1"/>
    <property type="molecule type" value="Genomic_DNA"/>
</dbReference>
<evidence type="ECO:0000313" key="4">
    <source>
        <dbReference type="Proteomes" id="UP000054018"/>
    </source>
</evidence>
<evidence type="ECO:0000313" key="3">
    <source>
        <dbReference type="EMBL" id="KIK21258.1"/>
    </source>
</evidence>
<sequence length="140" mass="15251">MVHKCPVSALLLVLTAVQRGKHRPLIIPDPALPSIRSQSMNARRSKDSGSLNFLANKRHPGVTADSEWYALNVRCRVPSSFTRTIASASTRHVFNASCTTKPSRGIIKEPPAPWAPVPVAYQRRKSPKNATGDGAMPSLQ</sequence>
<dbReference type="HOGENOM" id="CLU_1835933_0_0_1"/>
<feature type="chain" id="PRO_5002206552" evidence="2">
    <location>
        <begin position="21"/>
        <end position="140"/>
    </location>
</feature>
<keyword evidence="4" id="KW-1185">Reference proteome</keyword>
<dbReference type="AlphaFoldDB" id="A0A0C9ZN71"/>
<organism evidence="3 4">
    <name type="scientific">Pisolithus microcarpus 441</name>
    <dbReference type="NCBI Taxonomy" id="765257"/>
    <lineage>
        <taxon>Eukaryota</taxon>
        <taxon>Fungi</taxon>
        <taxon>Dikarya</taxon>
        <taxon>Basidiomycota</taxon>
        <taxon>Agaricomycotina</taxon>
        <taxon>Agaricomycetes</taxon>
        <taxon>Agaricomycetidae</taxon>
        <taxon>Boletales</taxon>
        <taxon>Sclerodermatineae</taxon>
        <taxon>Pisolithaceae</taxon>
        <taxon>Pisolithus</taxon>
    </lineage>
</organism>
<feature type="region of interest" description="Disordered" evidence="1">
    <location>
        <begin position="101"/>
        <end position="140"/>
    </location>
</feature>
<evidence type="ECO:0000256" key="1">
    <source>
        <dbReference type="SAM" id="MobiDB-lite"/>
    </source>
</evidence>
<protein>
    <submittedName>
        <fullName evidence="3">Unplaced genomic scaffold scaffold_69, whole genome shotgun sequence</fullName>
    </submittedName>
</protein>
<proteinExistence type="predicted"/>
<feature type="signal peptide" evidence="2">
    <location>
        <begin position="1"/>
        <end position="20"/>
    </location>
</feature>
<reference evidence="4" key="2">
    <citation type="submission" date="2015-01" db="EMBL/GenBank/DDBJ databases">
        <title>Evolutionary Origins and Diversification of the Mycorrhizal Mutualists.</title>
        <authorList>
            <consortium name="DOE Joint Genome Institute"/>
            <consortium name="Mycorrhizal Genomics Consortium"/>
            <person name="Kohler A."/>
            <person name="Kuo A."/>
            <person name="Nagy L.G."/>
            <person name="Floudas D."/>
            <person name="Copeland A."/>
            <person name="Barry K.W."/>
            <person name="Cichocki N."/>
            <person name="Veneault-Fourrey C."/>
            <person name="LaButti K."/>
            <person name="Lindquist E.A."/>
            <person name="Lipzen A."/>
            <person name="Lundell T."/>
            <person name="Morin E."/>
            <person name="Murat C."/>
            <person name="Riley R."/>
            <person name="Ohm R."/>
            <person name="Sun H."/>
            <person name="Tunlid A."/>
            <person name="Henrissat B."/>
            <person name="Grigoriev I.V."/>
            <person name="Hibbett D.S."/>
            <person name="Martin F."/>
        </authorList>
    </citation>
    <scope>NUCLEOTIDE SEQUENCE [LARGE SCALE GENOMIC DNA]</scope>
    <source>
        <strain evidence="4">441</strain>
    </source>
</reference>
<accession>A0A0C9ZN71</accession>